<evidence type="ECO:0000313" key="6">
    <source>
        <dbReference type="EMBL" id="KAF2398540.1"/>
    </source>
</evidence>
<dbReference type="GO" id="GO:0006729">
    <property type="term" value="P:tetrahydrobiopterin biosynthetic process"/>
    <property type="evidence" value="ECO:0007669"/>
    <property type="project" value="InterPro"/>
</dbReference>
<protein>
    <recommendedName>
        <fullName evidence="3">4a-hydroxytetrahydrobiopterin dehydratase</fullName>
        <ecNumber evidence="3">4.2.1.96</ecNumber>
    </recommendedName>
</protein>
<dbReference type="OrthoDB" id="277398at2759"/>
<reference evidence="6" key="1">
    <citation type="journal article" date="2020" name="Stud. Mycol.">
        <title>101 Dothideomycetes genomes: a test case for predicting lifestyles and emergence of pathogens.</title>
        <authorList>
            <person name="Haridas S."/>
            <person name="Albert R."/>
            <person name="Binder M."/>
            <person name="Bloem J."/>
            <person name="Labutti K."/>
            <person name="Salamov A."/>
            <person name="Andreopoulos B."/>
            <person name="Baker S."/>
            <person name="Barry K."/>
            <person name="Bills G."/>
            <person name="Bluhm B."/>
            <person name="Cannon C."/>
            <person name="Castanera R."/>
            <person name="Culley D."/>
            <person name="Daum C."/>
            <person name="Ezra D."/>
            <person name="Gonzalez J."/>
            <person name="Henrissat B."/>
            <person name="Kuo A."/>
            <person name="Liang C."/>
            <person name="Lipzen A."/>
            <person name="Lutzoni F."/>
            <person name="Magnuson J."/>
            <person name="Mondo S."/>
            <person name="Nolan M."/>
            <person name="Ohm R."/>
            <person name="Pangilinan J."/>
            <person name="Park H.-J."/>
            <person name="Ramirez L."/>
            <person name="Alfaro M."/>
            <person name="Sun H."/>
            <person name="Tritt A."/>
            <person name="Yoshinaga Y."/>
            <person name="Zwiers L.-H."/>
            <person name="Turgeon B."/>
            <person name="Goodwin S."/>
            <person name="Spatafora J."/>
            <person name="Crous P."/>
            <person name="Grigoriev I."/>
        </authorList>
    </citation>
    <scope>NUCLEOTIDE SEQUENCE</scope>
    <source>
        <strain evidence="6">CBS 262.69</strain>
    </source>
</reference>
<dbReference type="Proteomes" id="UP000799640">
    <property type="component" value="Unassembled WGS sequence"/>
</dbReference>
<keyword evidence="7" id="KW-1185">Reference proteome</keyword>
<keyword evidence="4" id="KW-0456">Lyase</keyword>
<evidence type="ECO:0000313" key="7">
    <source>
        <dbReference type="Proteomes" id="UP000799640"/>
    </source>
</evidence>
<dbReference type="GO" id="GO:0008124">
    <property type="term" value="F:4-alpha-hydroxytetrahydrobiopterin dehydratase activity"/>
    <property type="evidence" value="ECO:0007669"/>
    <property type="project" value="UniProtKB-EC"/>
</dbReference>
<dbReference type="EC" id="4.2.1.96" evidence="3"/>
<dbReference type="InterPro" id="IPR001533">
    <property type="entry name" value="Pterin_deHydtase"/>
</dbReference>
<comment type="catalytic activity">
    <reaction evidence="1">
        <text>(4aS,6R)-4a-hydroxy-L-erythro-5,6,7,8-tetrahydrobiopterin = (6R)-L-erythro-6,7-dihydrobiopterin + H2O</text>
        <dbReference type="Rhea" id="RHEA:11920"/>
        <dbReference type="ChEBI" id="CHEBI:15377"/>
        <dbReference type="ChEBI" id="CHEBI:15642"/>
        <dbReference type="ChEBI" id="CHEBI:43120"/>
        <dbReference type="EC" id="4.2.1.96"/>
    </reaction>
</comment>
<evidence type="ECO:0000256" key="4">
    <source>
        <dbReference type="ARBA" id="ARBA00023239"/>
    </source>
</evidence>
<accession>A0A6G1HR93</accession>
<dbReference type="SUPFAM" id="SSF55248">
    <property type="entry name" value="PCD-like"/>
    <property type="match status" value="1"/>
</dbReference>
<dbReference type="EMBL" id="ML996700">
    <property type="protein sequence ID" value="KAF2398540.1"/>
    <property type="molecule type" value="Genomic_DNA"/>
</dbReference>
<dbReference type="Pfam" id="PF01329">
    <property type="entry name" value="Pterin_4a"/>
    <property type="match status" value="1"/>
</dbReference>
<feature type="compositionally biased region" description="Low complexity" evidence="5">
    <location>
        <begin position="29"/>
        <end position="47"/>
    </location>
</feature>
<evidence type="ECO:0000256" key="1">
    <source>
        <dbReference type="ARBA" id="ARBA00001554"/>
    </source>
</evidence>
<dbReference type="AlphaFoldDB" id="A0A6G1HR93"/>
<gene>
    <name evidence="6" type="ORF">EJ06DRAFT_550446</name>
</gene>
<evidence type="ECO:0000256" key="5">
    <source>
        <dbReference type="SAM" id="MobiDB-lite"/>
    </source>
</evidence>
<evidence type="ECO:0000256" key="2">
    <source>
        <dbReference type="ARBA" id="ARBA00006472"/>
    </source>
</evidence>
<sequence length="183" mass="20379">MFTPFRLLTRTLASHIPRRALTRSFTSHPPALSSASPPSPEGEASPPALETMIAKGEDISFVSADISTLIRDSGWKVLPDGRLHKLFKLQSYGDVLRLHTLIGKESDKRNHHPRMVSGYRMLIVRFKTHKPVGLTANDVTGARVADECAGKCRARWEDADGQSNNVSWKESTVLRRIVVQQKP</sequence>
<proteinExistence type="inferred from homology"/>
<organism evidence="6 7">
    <name type="scientific">Trichodelitschia bisporula</name>
    <dbReference type="NCBI Taxonomy" id="703511"/>
    <lineage>
        <taxon>Eukaryota</taxon>
        <taxon>Fungi</taxon>
        <taxon>Dikarya</taxon>
        <taxon>Ascomycota</taxon>
        <taxon>Pezizomycotina</taxon>
        <taxon>Dothideomycetes</taxon>
        <taxon>Dothideomycetes incertae sedis</taxon>
        <taxon>Phaeotrichales</taxon>
        <taxon>Phaeotrichaceae</taxon>
        <taxon>Trichodelitschia</taxon>
    </lineage>
</organism>
<evidence type="ECO:0000256" key="3">
    <source>
        <dbReference type="ARBA" id="ARBA00013252"/>
    </source>
</evidence>
<name>A0A6G1HR93_9PEZI</name>
<comment type="similarity">
    <text evidence="2">Belongs to the pterin-4-alpha-carbinolamine dehydratase family.</text>
</comment>
<dbReference type="InterPro" id="IPR036428">
    <property type="entry name" value="PCD_sf"/>
</dbReference>
<dbReference type="Gene3D" id="3.30.1360.20">
    <property type="entry name" value="Transcriptional coactivator/pterin dehydratase"/>
    <property type="match status" value="1"/>
</dbReference>
<feature type="region of interest" description="Disordered" evidence="5">
    <location>
        <begin position="26"/>
        <end position="47"/>
    </location>
</feature>